<proteinExistence type="predicted"/>
<sequence length="159" mass="17866">MALLLPLPEVEENDEDEALLLELEERRRRRRPPQIKMKLAPYAMYCVFSGGTSSDSSPYRTLALCAYTGIHFVLYFVRFLFLSPVPEVAALWGPIHFAIQCICCAATTLVMCAFIRWYMAVDGVYHVEFVPPPEMLAAAEAPAAVQQLLPPPPPEMDMC</sequence>
<evidence type="ECO:0000313" key="2">
    <source>
        <dbReference type="EMBL" id="CAL5076394.1"/>
    </source>
</evidence>
<name>A0ABC9H3L9_9POAL</name>
<evidence type="ECO:0000256" key="1">
    <source>
        <dbReference type="SAM" id="Phobius"/>
    </source>
</evidence>
<evidence type="ECO:0000313" key="4">
    <source>
        <dbReference type="Proteomes" id="UP001497457"/>
    </source>
</evidence>
<keyword evidence="1" id="KW-0812">Transmembrane</keyword>
<keyword evidence="1" id="KW-0472">Membrane</keyword>
<dbReference type="EMBL" id="OZ075116">
    <property type="protein sequence ID" value="CAL5076394.1"/>
    <property type="molecule type" value="Genomic_DNA"/>
</dbReference>
<feature type="transmembrane region" description="Helical" evidence="1">
    <location>
        <begin position="95"/>
        <end position="115"/>
    </location>
</feature>
<dbReference type="EMBL" id="CAXIPR030001307">
    <property type="protein sequence ID" value="CAM0148384.1"/>
    <property type="molecule type" value="Genomic_DNA"/>
</dbReference>
<keyword evidence="1" id="KW-1133">Transmembrane helix</keyword>
<organism evidence="3 4">
    <name type="scientific">Urochloa decumbens</name>
    <dbReference type="NCBI Taxonomy" id="240449"/>
    <lineage>
        <taxon>Eukaryota</taxon>
        <taxon>Viridiplantae</taxon>
        <taxon>Streptophyta</taxon>
        <taxon>Embryophyta</taxon>
        <taxon>Tracheophyta</taxon>
        <taxon>Spermatophyta</taxon>
        <taxon>Magnoliopsida</taxon>
        <taxon>Liliopsida</taxon>
        <taxon>Poales</taxon>
        <taxon>Poaceae</taxon>
        <taxon>PACMAD clade</taxon>
        <taxon>Panicoideae</taxon>
        <taxon>Panicodae</taxon>
        <taxon>Paniceae</taxon>
        <taxon>Melinidinae</taxon>
        <taxon>Urochloa</taxon>
    </lineage>
</organism>
<dbReference type="Proteomes" id="UP001497457">
    <property type="component" value="Unassembled WGS sequence"/>
</dbReference>
<protein>
    <submittedName>
        <fullName evidence="3">Uncharacterized protein</fullName>
    </submittedName>
</protein>
<keyword evidence="4" id="KW-1185">Reference proteome</keyword>
<reference evidence="3" key="1">
    <citation type="submission" date="2024-10" db="EMBL/GenBank/DDBJ databases">
        <authorList>
            <person name="Ryan C."/>
        </authorList>
    </citation>
    <scope>NUCLEOTIDE SEQUENCE [LARGE SCALE GENOMIC DNA]</scope>
</reference>
<dbReference type="AlphaFoldDB" id="A0ABC9H3L9"/>
<gene>
    <name evidence="2" type="ORF">URODEC1_LOCUS106141</name>
    <name evidence="3" type="ORF">URODEC1_LOCUS121696</name>
</gene>
<evidence type="ECO:0000313" key="3">
    <source>
        <dbReference type="EMBL" id="CAM0148384.1"/>
    </source>
</evidence>
<accession>A0ABC9H3L9</accession>
<dbReference type="Proteomes" id="UP001497457">
    <property type="component" value="Chromosome 6rd"/>
</dbReference>
<feature type="transmembrane region" description="Helical" evidence="1">
    <location>
        <begin position="62"/>
        <end position="83"/>
    </location>
</feature>